<feature type="transmembrane region" description="Helical" evidence="9">
    <location>
        <begin position="495"/>
        <end position="514"/>
    </location>
</feature>
<keyword evidence="8 9" id="KW-0012">Acyltransferase</keyword>
<dbReference type="InterPro" id="IPR004563">
    <property type="entry name" value="Apolipo_AcylTrfase"/>
</dbReference>
<dbReference type="KEGG" id="tbd:Tbd_2584"/>
<dbReference type="UniPathway" id="UPA00666"/>
<evidence type="ECO:0000256" key="1">
    <source>
        <dbReference type="ARBA" id="ARBA00004651"/>
    </source>
</evidence>
<dbReference type="GO" id="GO:0005886">
    <property type="term" value="C:plasma membrane"/>
    <property type="evidence" value="ECO:0007669"/>
    <property type="project" value="UniProtKB-SubCell"/>
</dbReference>
<keyword evidence="9" id="KW-0997">Cell inner membrane</keyword>
<feature type="transmembrane region" description="Helical" evidence="9">
    <location>
        <begin position="99"/>
        <end position="119"/>
    </location>
</feature>
<dbReference type="PANTHER" id="PTHR38686:SF1">
    <property type="entry name" value="APOLIPOPROTEIN N-ACYLTRANSFERASE"/>
    <property type="match status" value="1"/>
</dbReference>
<sequence length="520" mass="55906">MSRRAEVFAGTAPALPRRLPFAQLLIPLIAGVAAVAGFAPFGLWPLPILSLAVLFVMLERAPSLRAGLALGFAWGLGFFLTGVSWVYVSLSVYGGMPAWLAGLATFLFCGFLALFPAAVGGLHARLRGHQRTPLAPVVRLLVLLPMLWGASEWVRGWIFTGFPWLVVGYSQVPASPLAGYAPLTGVYGVSFVLASLAALLTWLLTPGRRLAARAWALGAIAVALFGGQLLRGVAWTTPDGGPTSVALLQGNVPQAMKWQPERTLPTLETYLRMAAASPARLIVLPETALPLFESDLPERYRERLAELGRANGGDVLAGLPTGSYEHGYYNSVISLGSAPGQRYHKIHLVPFGEYIPLRALWGWVVEVLHIPLSDFSRGGVEQRPLAIGGQRVAADICYEDAFGEEIIRQLPEASVLVNVSNLAWFGDSFAPWQHVQMSQMRALESGRMMLRATNTGVTAIIDARGNLLASLPLFTAGSLTGEIQGYAGSTPYVRWGNAPVLALWGVIGVGLLALRFRRSP</sequence>
<keyword evidence="12" id="KW-1185">Reference proteome</keyword>
<evidence type="ECO:0000256" key="4">
    <source>
        <dbReference type="ARBA" id="ARBA00022679"/>
    </source>
</evidence>
<dbReference type="SUPFAM" id="SSF56317">
    <property type="entry name" value="Carbon-nitrogen hydrolase"/>
    <property type="match status" value="1"/>
</dbReference>
<evidence type="ECO:0000256" key="6">
    <source>
        <dbReference type="ARBA" id="ARBA00022989"/>
    </source>
</evidence>
<evidence type="ECO:0000313" key="11">
    <source>
        <dbReference type="EMBL" id="AAZ98537.1"/>
    </source>
</evidence>
<keyword evidence="7 9" id="KW-0472">Membrane</keyword>
<dbReference type="EMBL" id="CP000116">
    <property type="protein sequence ID" value="AAZ98537.1"/>
    <property type="molecule type" value="Genomic_DNA"/>
</dbReference>
<feature type="transmembrane region" description="Helical" evidence="9">
    <location>
        <begin position="68"/>
        <end position="87"/>
    </location>
</feature>
<dbReference type="HOGENOM" id="CLU_019563_3_0_4"/>
<dbReference type="Pfam" id="PF00795">
    <property type="entry name" value="CN_hydrolase"/>
    <property type="match status" value="1"/>
</dbReference>
<dbReference type="GO" id="GO:0042158">
    <property type="term" value="P:lipoprotein biosynthetic process"/>
    <property type="evidence" value="ECO:0007669"/>
    <property type="project" value="UniProtKB-UniRule"/>
</dbReference>
<comment type="function">
    <text evidence="9">Catalyzes the phospholipid dependent N-acylation of the N-terminal cysteine of apolipoprotein, the last step in lipoprotein maturation.</text>
</comment>
<feature type="transmembrane region" description="Helical" evidence="9">
    <location>
        <begin position="140"/>
        <end position="160"/>
    </location>
</feature>
<dbReference type="AlphaFoldDB" id="Q3SFR9"/>
<comment type="similarity">
    <text evidence="2 9">Belongs to the CN hydrolase family. Apolipoprotein N-acyltransferase subfamily.</text>
</comment>
<evidence type="ECO:0000313" key="12">
    <source>
        <dbReference type="Proteomes" id="UP000008291"/>
    </source>
</evidence>
<comment type="subcellular location">
    <subcellularLocation>
        <location evidence="9">Cell inner membrane</location>
        <topology evidence="9">Multi-pass membrane protein</topology>
    </subcellularLocation>
    <subcellularLocation>
        <location evidence="1">Cell membrane</location>
        <topology evidence="1">Multi-pass membrane protein</topology>
    </subcellularLocation>
</comment>
<organism evidence="11 12">
    <name type="scientific">Thiobacillus denitrificans (strain ATCC 25259 / T1)</name>
    <dbReference type="NCBI Taxonomy" id="292415"/>
    <lineage>
        <taxon>Bacteria</taxon>
        <taxon>Pseudomonadati</taxon>
        <taxon>Pseudomonadota</taxon>
        <taxon>Betaproteobacteria</taxon>
        <taxon>Nitrosomonadales</taxon>
        <taxon>Thiobacillaceae</taxon>
        <taxon>Thiobacillus</taxon>
    </lineage>
</organism>
<comment type="pathway">
    <text evidence="9">Protein modification; lipoprotein biosynthesis (N-acyl transfer).</text>
</comment>
<dbReference type="eggNOG" id="COG0815">
    <property type="taxonomic scope" value="Bacteria"/>
</dbReference>
<dbReference type="Gene3D" id="3.60.110.10">
    <property type="entry name" value="Carbon-nitrogen hydrolase"/>
    <property type="match status" value="1"/>
</dbReference>
<dbReference type="GO" id="GO:0016410">
    <property type="term" value="F:N-acyltransferase activity"/>
    <property type="evidence" value="ECO:0007669"/>
    <property type="project" value="UniProtKB-UniRule"/>
</dbReference>
<dbReference type="NCBIfam" id="TIGR00546">
    <property type="entry name" value="lnt"/>
    <property type="match status" value="1"/>
</dbReference>
<evidence type="ECO:0000256" key="9">
    <source>
        <dbReference type="HAMAP-Rule" id="MF_01148"/>
    </source>
</evidence>
<evidence type="ECO:0000256" key="2">
    <source>
        <dbReference type="ARBA" id="ARBA00010065"/>
    </source>
</evidence>
<feature type="transmembrane region" description="Helical" evidence="9">
    <location>
        <begin position="180"/>
        <end position="203"/>
    </location>
</feature>
<feature type="domain" description="CN hydrolase" evidence="10">
    <location>
        <begin position="248"/>
        <end position="485"/>
    </location>
</feature>
<name>Q3SFR9_THIDA</name>
<keyword evidence="6 9" id="KW-1133">Transmembrane helix</keyword>
<feature type="transmembrane region" description="Helical" evidence="9">
    <location>
        <begin position="24"/>
        <end position="56"/>
    </location>
</feature>
<evidence type="ECO:0000256" key="7">
    <source>
        <dbReference type="ARBA" id="ARBA00023136"/>
    </source>
</evidence>
<dbReference type="PANTHER" id="PTHR38686">
    <property type="entry name" value="APOLIPOPROTEIN N-ACYLTRANSFERASE"/>
    <property type="match status" value="1"/>
</dbReference>
<reference evidence="11 12" key="1">
    <citation type="journal article" date="2006" name="J. Bacteriol.">
        <title>The genome sequence of the obligately chemolithoautotrophic, facultatively anaerobic bacterium Thiobacillus denitrificans.</title>
        <authorList>
            <person name="Beller H.R."/>
            <person name="Chain P.S."/>
            <person name="Letain T.E."/>
            <person name="Chakicherla A."/>
            <person name="Larimer F.W."/>
            <person name="Richardson P.M."/>
            <person name="Coleman M.A."/>
            <person name="Wood A.P."/>
            <person name="Kelly D.P."/>
        </authorList>
    </citation>
    <scope>NUCLEOTIDE SEQUENCE [LARGE SCALE GENOMIC DNA]</scope>
    <source>
        <strain evidence="11 12">ATCC 25259</strain>
    </source>
</reference>
<dbReference type="Proteomes" id="UP000008291">
    <property type="component" value="Chromosome"/>
</dbReference>
<dbReference type="InterPro" id="IPR045378">
    <property type="entry name" value="LNT_N"/>
</dbReference>
<keyword evidence="4 9" id="KW-0808">Transferase</keyword>
<gene>
    <name evidence="9" type="primary">lnt</name>
    <name evidence="11" type="ordered locus">Tbd_2584</name>
</gene>
<evidence type="ECO:0000259" key="10">
    <source>
        <dbReference type="PROSITE" id="PS50263"/>
    </source>
</evidence>
<proteinExistence type="inferred from homology"/>
<dbReference type="STRING" id="292415.Tbd_2584"/>
<evidence type="ECO:0000256" key="5">
    <source>
        <dbReference type="ARBA" id="ARBA00022692"/>
    </source>
</evidence>
<evidence type="ECO:0000256" key="8">
    <source>
        <dbReference type="ARBA" id="ARBA00023315"/>
    </source>
</evidence>
<dbReference type="InterPro" id="IPR036526">
    <property type="entry name" value="C-N_Hydrolase_sf"/>
</dbReference>
<dbReference type="EC" id="2.3.1.269" evidence="9"/>
<keyword evidence="5 9" id="KW-0812">Transmembrane</keyword>
<dbReference type="CDD" id="cd07571">
    <property type="entry name" value="ALP_N-acyl_transferase"/>
    <property type="match status" value="1"/>
</dbReference>
<dbReference type="HAMAP" id="MF_01148">
    <property type="entry name" value="Lnt"/>
    <property type="match status" value="1"/>
</dbReference>
<feature type="transmembrane region" description="Helical" evidence="9">
    <location>
        <begin position="210"/>
        <end position="230"/>
    </location>
</feature>
<dbReference type="PROSITE" id="PS50263">
    <property type="entry name" value="CN_HYDROLASE"/>
    <property type="match status" value="1"/>
</dbReference>
<keyword evidence="3 9" id="KW-1003">Cell membrane</keyword>
<accession>Q3SFR9</accession>
<evidence type="ECO:0000256" key="3">
    <source>
        <dbReference type="ARBA" id="ARBA00022475"/>
    </source>
</evidence>
<keyword evidence="11" id="KW-0449">Lipoprotein</keyword>
<dbReference type="Pfam" id="PF20154">
    <property type="entry name" value="LNT_N"/>
    <property type="match status" value="1"/>
</dbReference>
<dbReference type="InterPro" id="IPR003010">
    <property type="entry name" value="C-N_Hydrolase"/>
</dbReference>
<comment type="catalytic activity">
    <reaction evidence="9">
        <text>N-terminal S-1,2-diacyl-sn-glyceryl-L-cysteinyl-[lipoprotein] + a glycerophospholipid = N-acyl-S-1,2-diacyl-sn-glyceryl-L-cysteinyl-[lipoprotein] + a 2-acyl-sn-glycero-3-phospholipid + H(+)</text>
        <dbReference type="Rhea" id="RHEA:48228"/>
        <dbReference type="Rhea" id="RHEA-COMP:14681"/>
        <dbReference type="Rhea" id="RHEA-COMP:14684"/>
        <dbReference type="ChEBI" id="CHEBI:15378"/>
        <dbReference type="ChEBI" id="CHEBI:136912"/>
        <dbReference type="ChEBI" id="CHEBI:140656"/>
        <dbReference type="ChEBI" id="CHEBI:140657"/>
        <dbReference type="ChEBI" id="CHEBI:140660"/>
        <dbReference type="EC" id="2.3.1.269"/>
    </reaction>
</comment>
<protein>
    <recommendedName>
        <fullName evidence="9">Apolipoprotein N-acyltransferase</fullName>
        <shortName evidence="9">ALP N-acyltransferase</shortName>
        <ecNumber evidence="9">2.3.1.269</ecNumber>
    </recommendedName>
</protein>